<dbReference type="InterPro" id="IPR003593">
    <property type="entry name" value="AAA+_ATPase"/>
</dbReference>
<dbReference type="EMBL" id="AP018400">
    <property type="protein sequence ID" value="BBA91678.1"/>
    <property type="molecule type" value="Genomic_DNA"/>
</dbReference>
<dbReference type="OrthoDB" id="9804819at2"/>
<protein>
    <submittedName>
        <fullName evidence="4">ABC transporter ATP-binding protein</fullName>
    </submittedName>
</protein>
<dbReference type="GeneID" id="52228602"/>
<dbReference type="InterPro" id="IPR003439">
    <property type="entry name" value="ABC_transporter-like_ATP-bd"/>
</dbReference>
<gene>
    <name evidence="4" type="ORF">SR187_0055</name>
</gene>
<evidence type="ECO:0000313" key="5">
    <source>
        <dbReference type="Proteomes" id="UP000269331"/>
    </source>
</evidence>
<dbReference type="PROSITE" id="PS00211">
    <property type="entry name" value="ABC_TRANSPORTER_1"/>
    <property type="match status" value="1"/>
</dbReference>
<dbReference type="RefSeq" id="WP_120171129.1">
    <property type="nucleotide sequence ID" value="NZ_AP018400.1"/>
</dbReference>
<reference evidence="4 5" key="1">
    <citation type="journal article" date="2018" name="Genome Biol. Evol.">
        <title>Complete Genome Sequence of Streptococcus ruminantium sp. nov. GUT-187T (=DSM 104980T =JCM 31869T), the Type Strain of S. ruminantium, and Comparison with Genome Sequences of Streptococcus suis Strains.</title>
        <authorList>
            <person name="Tohya M."/>
            <person name="Sekizaki T."/>
            <person name="Miyoshi-Akiyama T."/>
        </authorList>
    </citation>
    <scope>NUCLEOTIDE SEQUENCE [LARGE SCALE GENOMIC DNA]</scope>
    <source>
        <strain evidence="4 5">GUT187T</strain>
    </source>
</reference>
<accession>A0A2Z5U1X0</accession>
<dbReference type="KEGG" id="srq:SR187_0055"/>
<dbReference type="InterPro" id="IPR017871">
    <property type="entry name" value="ABC_transporter-like_CS"/>
</dbReference>
<sequence length="213" mass="23626">MTDSIIKIENLSKKFNNNDLFDQLHFECSKGKIIGITGVNGSGKSVLFKLIAGLMKPDSGSIKVYGEDIVGNIPSHLGALIEEPGFIPNYTGFENLEFLAAIQHEIGKEEIIQALNQVGLVEDKDKKVKNYSLGMKKKLGIAQSIMEKPKILLLDEPTNALDRQSVSKIHTLLKELSKEKGVTILLASHNEMDIQCLCDEVYIIEDKKCILLE</sequence>
<dbReference type="AlphaFoldDB" id="A0A2Z5U1X0"/>
<feature type="domain" description="ABC transporter" evidence="3">
    <location>
        <begin position="6"/>
        <end position="212"/>
    </location>
</feature>
<keyword evidence="2 4" id="KW-0067">ATP-binding</keyword>
<evidence type="ECO:0000256" key="1">
    <source>
        <dbReference type="ARBA" id="ARBA00022741"/>
    </source>
</evidence>
<dbReference type="PROSITE" id="PS50893">
    <property type="entry name" value="ABC_TRANSPORTER_2"/>
    <property type="match status" value="1"/>
</dbReference>
<dbReference type="SUPFAM" id="SSF52540">
    <property type="entry name" value="P-loop containing nucleoside triphosphate hydrolases"/>
    <property type="match status" value="1"/>
</dbReference>
<dbReference type="Pfam" id="PF00005">
    <property type="entry name" value="ABC_tran"/>
    <property type="match status" value="1"/>
</dbReference>
<keyword evidence="1" id="KW-0547">Nucleotide-binding</keyword>
<dbReference type="GO" id="GO:0016887">
    <property type="term" value="F:ATP hydrolysis activity"/>
    <property type="evidence" value="ECO:0007669"/>
    <property type="project" value="InterPro"/>
</dbReference>
<organism evidence="4 5">
    <name type="scientific">Streptococcus ruminantium</name>
    <dbReference type="NCBI Taxonomy" id="1917441"/>
    <lineage>
        <taxon>Bacteria</taxon>
        <taxon>Bacillati</taxon>
        <taxon>Bacillota</taxon>
        <taxon>Bacilli</taxon>
        <taxon>Lactobacillales</taxon>
        <taxon>Streptococcaceae</taxon>
        <taxon>Streptococcus</taxon>
    </lineage>
</organism>
<evidence type="ECO:0000256" key="2">
    <source>
        <dbReference type="ARBA" id="ARBA00022840"/>
    </source>
</evidence>
<dbReference type="InterPro" id="IPR027417">
    <property type="entry name" value="P-loop_NTPase"/>
</dbReference>
<name>A0A2Z5U1X0_9STRE</name>
<dbReference type="SMART" id="SM00382">
    <property type="entry name" value="AAA"/>
    <property type="match status" value="1"/>
</dbReference>
<proteinExistence type="predicted"/>
<dbReference type="PANTHER" id="PTHR43158:SF7">
    <property type="entry name" value="ABC TRANSPORTER, ATP-BINDING PROTEIN"/>
    <property type="match status" value="1"/>
</dbReference>
<dbReference type="PANTHER" id="PTHR43158">
    <property type="entry name" value="SKFA PEPTIDE EXPORT ATP-BINDING PROTEIN SKFE"/>
    <property type="match status" value="1"/>
</dbReference>
<dbReference type="GO" id="GO:0005524">
    <property type="term" value="F:ATP binding"/>
    <property type="evidence" value="ECO:0007669"/>
    <property type="project" value="UniProtKB-KW"/>
</dbReference>
<dbReference type="Gene3D" id="3.40.50.300">
    <property type="entry name" value="P-loop containing nucleotide triphosphate hydrolases"/>
    <property type="match status" value="1"/>
</dbReference>
<evidence type="ECO:0000259" key="3">
    <source>
        <dbReference type="PROSITE" id="PS50893"/>
    </source>
</evidence>
<evidence type="ECO:0000313" key="4">
    <source>
        <dbReference type="EMBL" id="BBA91678.1"/>
    </source>
</evidence>
<dbReference type="Proteomes" id="UP000269331">
    <property type="component" value="Chromosome"/>
</dbReference>